<sequence length="148" mass="16613">MEKKTEMEMKVREGGGVKLTSTLREAALRRADCGHRSCDDDSSGGRRRVEKITGADRSAAALDAVAEDRGPRGGNDSRSTSTTRVWDGASDVGSDEAWRISMVARFGIAVEDSQRRRWCRFRSYGGSLRSWWIDRRVVAWLPRCRFGL</sequence>
<proteinExistence type="predicted"/>
<dbReference type="EMBL" id="JANAVB010009800">
    <property type="protein sequence ID" value="KAJ6839706.1"/>
    <property type="molecule type" value="Genomic_DNA"/>
</dbReference>
<dbReference type="GO" id="GO:0016301">
    <property type="term" value="F:kinase activity"/>
    <property type="evidence" value="ECO:0007669"/>
    <property type="project" value="UniProtKB-KW"/>
</dbReference>
<feature type="region of interest" description="Disordered" evidence="1">
    <location>
        <begin position="34"/>
        <end position="89"/>
    </location>
</feature>
<evidence type="ECO:0000256" key="1">
    <source>
        <dbReference type="SAM" id="MobiDB-lite"/>
    </source>
</evidence>
<keyword evidence="2" id="KW-0675">Receptor</keyword>
<reference evidence="2" key="1">
    <citation type="journal article" date="2023" name="GigaByte">
        <title>Genome assembly of the bearded iris, Iris pallida Lam.</title>
        <authorList>
            <person name="Bruccoleri R.E."/>
            <person name="Oakeley E.J."/>
            <person name="Faust A.M.E."/>
            <person name="Altorfer M."/>
            <person name="Dessus-Babus S."/>
            <person name="Burckhardt D."/>
            <person name="Oertli M."/>
            <person name="Naumann U."/>
            <person name="Petersen F."/>
            <person name="Wong J."/>
        </authorList>
    </citation>
    <scope>NUCLEOTIDE SEQUENCE</scope>
    <source>
        <strain evidence="2">GSM-AAB239-AS_SAM_17_03QT</strain>
    </source>
</reference>
<dbReference type="AlphaFoldDB" id="A0AAX6HF99"/>
<keyword evidence="3" id="KW-1185">Reference proteome</keyword>
<gene>
    <name evidence="2" type="ORF">M6B38_313345</name>
</gene>
<organism evidence="2 3">
    <name type="scientific">Iris pallida</name>
    <name type="common">Sweet iris</name>
    <dbReference type="NCBI Taxonomy" id="29817"/>
    <lineage>
        <taxon>Eukaryota</taxon>
        <taxon>Viridiplantae</taxon>
        <taxon>Streptophyta</taxon>
        <taxon>Embryophyta</taxon>
        <taxon>Tracheophyta</taxon>
        <taxon>Spermatophyta</taxon>
        <taxon>Magnoliopsida</taxon>
        <taxon>Liliopsida</taxon>
        <taxon>Asparagales</taxon>
        <taxon>Iridaceae</taxon>
        <taxon>Iridoideae</taxon>
        <taxon>Irideae</taxon>
        <taxon>Iris</taxon>
    </lineage>
</organism>
<keyword evidence="2" id="KW-0418">Kinase</keyword>
<protein>
    <submittedName>
        <fullName evidence="2">Proline-rich receptor-like protein kinase PERK9</fullName>
    </submittedName>
</protein>
<name>A0AAX6HF99_IRIPA</name>
<comment type="caution">
    <text evidence="2">The sequence shown here is derived from an EMBL/GenBank/DDBJ whole genome shotgun (WGS) entry which is preliminary data.</text>
</comment>
<accession>A0AAX6HF99</accession>
<keyword evidence="2" id="KW-0808">Transferase</keyword>
<evidence type="ECO:0000313" key="2">
    <source>
        <dbReference type="EMBL" id="KAJ6839706.1"/>
    </source>
</evidence>
<feature type="compositionally biased region" description="Low complexity" evidence="1">
    <location>
        <begin position="55"/>
        <end position="64"/>
    </location>
</feature>
<evidence type="ECO:0000313" key="3">
    <source>
        <dbReference type="Proteomes" id="UP001140949"/>
    </source>
</evidence>
<reference evidence="2" key="2">
    <citation type="submission" date="2023-04" db="EMBL/GenBank/DDBJ databases">
        <authorList>
            <person name="Bruccoleri R.E."/>
            <person name="Oakeley E.J."/>
            <person name="Faust A.-M."/>
            <person name="Dessus-Babus S."/>
            <person name="Altorfer M."/>
            <person name="Burckhardt D."/>
            <person name="Oertli M."/>
            <person name="Naumann U."/>
            <person name="Petersen F."/>
            <person name="Wong J."/>
        </authorList>
    </citation>
    <scope>NUCLEOTIDE SEQUENCE</scope>
    <source>
        <strain evidence="2">GSM-AAB239-AS_SAM_17_03QT</strain>
        <tissue evidence="2">Leaf</tissue>
    </source>
</reference>
<dbReference type="Proteomes" id="UP001140949">
    <property type="component" value="Unassembled WGS sequence"/>
</dbReference>